<gene>
    <name evidence="3" type="ORF">NEOLEDRAFT_1176846</name>
</gene>
<accession>A0A165U016</accession>
<organism evidence="3 4">
    <name type="scientific">Neolentinus lepideus HHB14362 ss-1</name>
    <dbReference type="NCBI Taxonomy" id="1314782"/>
    <lineage>
        <taxon>Eukaryota</taxon>
        <taxon>Fungi</taxon>
        <taxon>Dikarya</taxon>
        <taxon>Basidiomycota</taxon>
        <taxon>Agaricomycotina</taxon>
        <taxon>Agaricomycetes</taxon>
        <taxon>Gloeophyllales</taxon>
        <taxon>Gloeophyllaceae</taxon>
        <taxon>Neolentinus</taxon>
    </lineage>
</organism>
<feature type="region of interest" description="Disordered" evidence="1">
    <location>
        <begin position="110"/>
        <end position="151"/>
    </location>
</feature>
<keyword evidence="4" id="KW-1185">Reference proteome</keyword>
<feature type="compositionally biased region" description="Acidic residues" evidence="1">
    <location>
        <begin position="31"/>
        <end position="47"/>
    </location>
</feature>
<protein>
    <recommendedName>
        <fullName evidence="2">DUF6532 domain-containing protein</fullName>
    </recommendedName>
</protein>
<feature type="region of interest" description="Disordered" evidence="1">
    <location>
        <begin position="225"/>
        <end position="252"/>
    </location>
</feature>
<feature type="compositionally biased region" description="Basic and acidic residues" evidence="1">
    <location>
        <begin position="229"/>
        <end position="249"/>
    </location>
</feature>
<dbReference type="InterPro" id="IPR045341">
    <property type="entry name" value="DUF6532"/>
</dbReference>
<dbReference type="Pfam" id="PF20149">
    <property type="entry name" value="DUF6532"/>
    <property type="match status" value="1"/>
</dbReference>
<feature type="region of interest" description="Disordered" evidence="1">
    <location>
        <begin position="1"/>
        <end position="66"/>
    </location>
</feature>
<dbReference type="Proteomes" id="UP000076761">
    <property type="component" value="Unassembled WGS sequence"/>
</dbReference>
<evidence type="ECO:0000313" key="3">
    <source>
        <dbReference type="EMBL" id="KZT27434.1"/>
    </source>
</evidence>
<evidence type="ECO:0000256" key="1">
    <source>
        <dbReference type="SAM" id="MobiDB-lite"/>
    </source>
</evidence>
<dbReference type="AlphaFoldDB" id="A0A165U016"/>
<feature type="compositionally biased region" description="Low complexity" evidence="1">
    <location>
        <begin position="138"/>
        <end position="149"/>
    </location>
</feature>
<evidence type="ECO:0000259" key="2">
    <source>
        <dbReference type="Pfam" id="PF20149"/>
    </source>
</evidence>
<dbReference type="InParanoid" id="A0A165U016"/>
<proteinExistence type="predicted"/>
<dbReference type="STRING" id="1314782.A0A165U016"/>
<dbReference type="EMBL" id="KV425562">
    <property type="protein sequence ID" value="KZT27434.1"/>
    <property type="molecule type" value="Genomic_DNA"/>
</dbReference>
<reference evidence="3 4" key="1">
    <citation type="journal article" date="2016" name="Mol. Biol. Evol.">
        <title>Comparative Genomics of Early-Diverging Mushroom-Forming Fungi Provides Insights into the Origins of Lignocellulose Decay Capabilities.</title>
        <authorList>
            <person name="Nagy L.G."/>
            <person name="Riley R."/>
            <person name="Tritt A."/>
            <person name="Adam C."/>
            <person name="Daum C."/>
            <person name="Floudas D."/>
            <person name="Sun H."/>
            <person name="Yadav J.S."/>
            <person name="Pangilinan J."/>
            <person name="Larsson K.H."/>
            <person name="Matsuura K."/>
            <person name="Barry K."/>
            <person name="Labutti K."/>
            <person name="Kuo R."/>
            <person name="Ohm R.A."/>
            <person name="Bhattacharya S.S."/>
            <person name="Shirouzu T."/>
            <person name="Yoshinaga Y."/>
            <person name="Martin F.M."/>
            <person name="Grigoriev I.V."/>
            <person name="Hibbett D.S."/>
        </authorList>
    </citation>
    <scope>NUCLEOTIDE SEQUENCE [LARGE SCALE GENOMIC DNA]</scope>
    <source>
        <strain evidence="3 4">HHB14362 ss-1</strain>
    </source>
</reference>
<feature type="domain" description="DUF6532" evidence="2">
    <location>
        <begin position="318"/>
        <end position="519"/>
    </location>
</feature>
<evidence type="ECO:0000313" key="4">
    <source>
        <dbReference type="Proteomes" id="UP000076761"/>
    </source>
</evidence>
<feature type="compositionally biased region" description="Low complexity" evidence="1">
    <location>
        <begin position="111"/>
        <end position="125"/>
    </location>
</feature>
<sequence>MAATERNASKKSKKDTPVITAVRHPAATIDDNSDEPSEEELGDESDEEAHAEREADVLESDDERLMSMGAGQLAAALSNEAPLFYGADEQEEDYGALLRGPVKVRRKVKARSSSASSYDSANVSVPDDVPSEDEGPVSHAASRRSSMESMHSHLSFEDTVISHHDNGTAAKTIYRTNGNVPTAVDLFQTDDHVTDVWTPAATVSHRSIPSSSRFTAADIPIKNGKKSKREIAHEQEAPQFTERDPDIVHPRPPQDNILCTRARSQHRGVSKHESEPVTIPIPVAGPGPYDMTALVYNNKNKVNLTAQTPEIREVLRLAIDQVYVYILTKNAYPEVGTRHMVALDACTMAAEHLRTQYVPILNRLQDGNEKGFRKALADIVDGRISVLRRDIKRIAVNQVLGFYALSSGKADYVKTLMDAQRYVFPGDHTRGQFNNREPWRHGAIAAVMRMAYFTGSGSFGDRHHDLFLCGDGELWVPDAMVALIHAAIDEWSSGDYEPADFTGNSWARTYKVHISTLNHVRTVAAPRYHQTMNYLFQTVRAANGSGAVVTSQQPSAVSLMDLRNEV</sequence>
<name>A0A165U016_9AGAM</name>